<dbReference type="InterPro" id="IPR036388">
    <property type="entry name" value="WH-like_DNA-bd_sf"/>
</dbReference>
<dbReference type="GO" id="GO:0046983">
    <property type="term" value="F:protein dimerization activity"/>
    <property type="evidence" value="ECO:0007669"/>
    <property type="project" value="InterPro"/>
</dbReference>
<comment type="subcellular location">
    <subcellularLocation>
        <location evidence="6">Nucleus</location>
    </subcellularLocation>
</comment>
<evidence type="ECO:0000256" key="1">
    <source>
        <dbReference type="ARBA" id="ARBA00010940"/>
    </source>
</evidence>
<dbReference type="Proteomes" id="UP000631114">
    <property type="component" value="Unassembled WGS sequence"/>
</dbReference>
<dbReference type="AlphaFoldDB" id="A0A835IKT6"/>
<comment type="caution">
    <text evidence="10">The sequence shown here is derived from an EMBL/GenBank/DDBJ whole genome shotgun (WGS) entry which is preliminary data.</text>
</comment>
<dbReference type="Pfam" id="PF16421">
    <property type="entry name" value="E2F_CC-MB"/>
    <property type="match status" value="1"/>
</dbReference>
<evidence type="ECO:0000256" key="2">
    <source>
        <dbReference type="ARBA" id="ARBA00023015"/>
    </source>
</evidence>
<dbReference type="Gene3D" id="1.10.10.10">
    <property type="entry name" value="Winged helix-like DNA-binding domain superfamily/Winged helix DNA-binding domain"/>
    <property type="match status" value="1"/>
</dbReference>
<keyword evidence="5" id="KW-0131">Cell cycle</keyword>
<dbReference type="OrthoDB" id="1743261at2759"/>
<keyword evidence="2 6" id="KW-0805">Transcription regulation</keyword>
<keyword evidence="6" id="KW-0539">Nucleus</keyword>
<dbReference type="CDD" id="cd14660">
    <property type="entry name" value="E2F_DD"/>
    <property type="match status" value="1"/>
</dbReference>
<feature type="region of interest" description="Disordered" evidence="8">
    <location>
        <begin position="1"/>
        <end position="21"/>
    </location>
</feature>
<keyword evidence="11" id="KW-1185">Reference proteome</keyword>
<sequence length="472" mass="52897">MSISRESSNPSSLNPRFQSSQSSAAQFYGPLNRQSPYFASSSLIYDKILPPPAKDEPILALNLFPPGTTTNNNHNINSSNLLQLKQTHGTTDNDSRGGLVAGQRTMEAVKSENTFMEGKNGKHLKSSEWMNNPRRTSKAKVSQHVKSEHQDITSKDGSGQPPGGRIDSSLGLLTKKFITLMLEADDGILDLNKTAEVLKVQKRRIYDITNVLEGIELIEKTSKNHIRLKGLGLSRPLEVEGQVARLKAELQRLCDEENRLDEKIRLKQERLRALDVDANSQKFLFLTEEDITSVPCFQNKTLIAIKAPKASSIEVPDPDQDMDCSERQFEIIIRSTTGPIDLYLVRAKDIHVKRIATGKSIENSVGGEAALFEKVQHSGLLSEAREDQYNQTSPTMPHATGIQKIIPSEANIDDDYWFNTDRDVHISDLWANDDWDQVKEFIQVDFPQSGVATLRQPRKPPAIPDQRCMQRT</sequence>
<evidence type="ECO:0000256" key="4">
    <source>
        <dbReference type="ARBA" id="ARBA00023163"/>
    </source>
</evidence>
<dbReference type="InterPro" id="IPR003316">
    <property type="entry name" value="E2F_WHTH_DNA-bd_dom"/>
</dbReference>
<protein>
    <recommendedName>
        <fullName evidence="9">E2F/DP family winged-helix DNA-binding domain-containing protein</fullName>
    </recommendedName>
</protein>
<feature type="compositionally biased region" description="Polar residues" evidence="8">
    <location>
        <begin position="1"/>
        <end position="17"/>
    </location>
</feature>
<evidence type="ECO:0000256" key="6">
    <source>
        <dbReference type="RuleBase" id="RU003796"/>
    </source>
</evidence>
<feature type="region of interest" description="Disordered" evidence="8">
    <location>
        <begin position="112"/>
        <end position="166"/>
    </location>
</feature>
<comment type="similarity">
    <text evidence="1 6">Belongs to the E2F/DP family.</text>
</comment>
<dbReference type="FunFam" id="1.10.10.10:FF:000008">
    <property type="entry name" value="E2F transcription factor 1"/>
    <property type="match status" value="1"/>
</dbReference>
<feature type="region of interest" description="Disordered" evidence="8">
    <location>
        <begin position="453"/>
        <end position="472"/>
    </location>
</feature>
<dbReference type="InterPro" id="IPR032198">
    <property type="entry name" value="E2F_CC-MB"/>
</dbReference>
<dbReference type="InterPro" id="IPR036390">
    <property type="entry name" value="WH_DNA-bd_sf"/>
</dbReference>
<feature type="coiled-coil region" evidence="7">
    <location>
        <begin position="243"/>
        <end position="270"/>
    </location>
</feature>
<name>A0A835IKT6_9MAGN</name>
<dbReference type="InterPro" id="IPR015633">
    <property type="entry name" value="E2F"/>
</dbReference>
<dbReference type="SMART" id="SM01372">
    <property type="entry name" value="E2F_TDP"/>
    <property type="match status" value="1"/>
</dbReference>
<dbReference type="GO" id="GO:0090575">
    <property type="term" value="C:RNA polymerase II transcription regulator complex"/>
    <property type="evidence" value="ECO:0007669"/>
    <property type="project" value="TreeGrafter"/>
</dbReference>
<dbReference type="Gene3D" id="6.10.250.540">
    <property type="match status" value="1"/>
</dbReference>
<keyword evidence="4 6" id="KW-0804">Transcription</keyword>
<dbReference type="GO" id="GO:0000981">
    <property type="term" value="F:DNA-binding transcription factor activity, RNA polymerase II-specific"/>
    <property type="evidence" value="ECO:0007669"/>
    <property type="project" value="TreeGrafter"/>
</dbReference>
<proteinExistence type="inferred from homology"/>
<dbReference type="EMBL" id="JADFTS010000002">
    <property type="protein sequence ID" value="KAF9620810.1"/>
    <property type="molecule type" value="Genomic_DNA"/>
</dbReference>
<evidence type="ECO:0000256" key="7">
    <source>
        <dbReference type="SAM" id="Coils"/>
    </source>
</evidence>
<gene>
    <name evidence="10" type="ORF">IFM89_014747</name>
</gene>
<keyword evidence="7" id="KW-0175">Coiled coil</keyword>
<evidence type="ECO:0000256" key="3">
    <source>
        <dbReference type="ARBA" id="ARBA00023125"/>
    </source>
</evidence>
<reference evidence="10 11" key="1">
    <citation type="submission" date="2020-10" db="EMBL/GenBank/DDBJ databases">
        <title>The Coptis chinensis genome and diversification of protoberbering-type alkaloids.</title>
        <authorList>
            <person name="Wang B."/>
            <person name="Shu S."/>
            <person name="Song C."/>
            <person name="Liu Y."/>
        </authorList>
    </citation>
    <scope>NUCLEOTIDE SEQUENCE [LARGE SCALE GENOMIC DNA]</scope>
    <source>
        <strain evidence="10">HL-2020</strain>
        <tissue evidence="10">Leaf</tissue>
    </source>
</reference>
<evidence type="ECO:0000313" key="10">
    <source>
        <dbReference type="EMBL" id="KAF9620810.1"/>
    </source>
</evidence>
<evidence type="ECO:0000256" key="8">
    <source>
        <dbReference type="SAM" id="MobiDB-lite"/>
    </source>
</evidence>
<dbReference type="PANTHER" id="PTHR12081:SF51">
    <property type="entry name" value="TRANSCRIPTION FACTOR E2FC"/>
    <property type="match status" value="1"/>
</dbReference>
<keyword evidence="3 6" id="KW-0238">DNA-binding</keyword>
<evidence type="ECO:0000256" key="5">
    <source>
        <dbReference type="ARBA" id="ARBA00023306"/>
    </source>
</evidence>
<dbReference type="GO" id="GO:0000978">
    <property type="term" value="F:RNA polymerase II cis-regulatory region sequence-specific DNA binding"/>
    <property type="evidence" value="ECO:0007669"/>
    <property type="project" value="InterPro"/>
</dbReference>
<feature type="domain" description="E2F/DP family winged-helix DNA-binding" evidence="9">
    <location>
        <begin position="165"/>
        <end position="230"/>
    </location>
</feature>
<dbReference type="SUPFAM" id="SSF46785">
    <property type="entry name" value="Winged helix' DNA-binding domain"/>
    <property type="match status" value="1"/>
</dbReference>
<dbReference type="SUPFAM" id="SSF144074">
    <property type="entry name" value="E2F-DP heterodimerization region"/>
    <property type="match status" value="1"/>
</dbReference>
<accession>A0A835IKT6</accession>
<dbReference type="InterPro" id="IPR037241">
    <property type="entry name" value="E2F-DP_heterodim"/>
</dbReference>
<feature type="compositionally biased region" description="Basic and acidic residues" evidence="8">
    <location>
        <begin position="145"/>
        <end position="154"/>
    </location>
</feature>
<evidence type="ECO:0000259" key="9">
    <source>
        <dbReference type="SMART" id="SM01372"/>
    </source>
</evidence>
<dbReference type="PANTHER" id="PTHR12081">
    <property type="entry name" value="TRANSCRIPTION FACTOR E2F"/>
    <property type="match status" value="1"/>
</dbReference>
<evidence type="ECO:0000313" key="11">
    <source>
        <dbReference type="Proteomes" id="UP000631114"/>
    </source>
</evidence>
<organism evidence="10 11">
    <name type="scientific">Coptis chinensis</name>
    <dbReference type="NCBI Taxonomy" id="261450"/>
    <lineage>
        <taxon>Eukaryota</taxon>
        <taxon>Viridiplantae</taxon>
        <taxon>Streptophyta</taxon>
        <taxon>Embryophyta</taxon>
        <taxon>Tracheophyta</taxon>
        <taxon>Spermatophyta</taxon>
        <taxon>Magnoliopsida</taxon>
        <taxon>Ranunculales</taxon>
        <taxon>Ranunculaceae</taxon>
        <taxon>Coptidoideae</taxon>
        <taxon>Coptis</taxon>
    </lineage>
</organism>
<dbReference type="Pfam" id="PF02319">
    <property type="entry name" value="WHD_E2F_TDP"/>
    <property type="match status" value="1"/>
</dbReference>